<reference evidence="14" key="3">
    <citation type="submission" date="2025-09" db="UniProtKB">
        <authorList>
            <consortium name="Ensembl"/>
        </authorList>
    </citation>
    <scope>IDENTIFICATION</scope>
</reference>
<dbReference type="PANTHER" id="PTHR24006:SF758">
    <property type="entry name" value="UBIQUITIN CARBOXYL-TERMINAL HYDROLASE 36"/>
    <property type="match status" value="1"/>
</dbReference>
<dbReference type="Proteomes" id="UP000694563">
    <property type="component" value="Chromosome 28"/>
</dbReference>
<dbReference type="GO" id="GO:0005634">
    <property type="term" value="C:nucleus"/>
    <property type="evidence" value="ECO:0007669"/>
    <property type="project" value="TreeGrafter"/>
</dbReference>
<dbReference type="GO" id="GO:0042981">
    <property type="term" value="P:regulation of apoptotic process"/>
    <property type="evidence" value="ECO:0007669"/>
    <property type="project" value="TreeGrafter"/>
</dbReference>
<reference evidence="14" key="2">
    <citation type="submission" date="2025-08" db="UniProtKB">
        <authorList>
            <consortium name="Ensembl"/>
        </authorList>
    </citation>
    <scope>IDENTIFICATION</scope>
</reference>
<name>A0A8C3UYT8_CATUS</name>
<dbReference type="PROSITE" id="PS00972">
    <property type="entry name" value="USP_1"/>
    <property type="match status" value="1"/>
</dbReference>
<dbReference type="AlphaFoldDB" id="A0A8C3UYT8"/>
<evidence type="ECO:0000256" key="6">
    <source>
        <dbReference type="ARBA" id="ARBA00022801"/>
    </source>
</evidence>
<accession>A0A8C3UYT8</accession>
<dbReference type="GO" id="GO:0004843">
    <property type="term" value="F:cysteine-type deubiquitinase activity"/>
    <property type="evidence" value="ECO:0007669"/>
    <property type="project" value="UniProtKB-EC"/>
</dbReference>
<comment type="similarity">
    <text evidence="2">Belongs to the peptidase C19 family.</text>
</comment>
<evidence type="ECO:0000256" key="9">
    <source>
        <dbReference type="ARBA" id="ARBA00041300"/>
    </source>
</evidence>
<dbReference type="Ensembl" id="ENSCUST00005019504.1">
    <property type="protein sequence ID" value="ENSCUSP00005018791.1"/>
    <property type="gene ID" value="ENSCUSG00005012052.1"/>
</dbReference>
<keyword evidence="6" id="KW-0378">Hydrolase</keyword>
<dbReference type="GO" id="GO:0005829">
    <property type="term" value="C:cytosol"/>
    <property type="evidence" value="ECO:0007669"/>
    <property type="project" value="TreeGrafter"/>
</dbReference>
<dbReference type="PANTHER" id="PTHR24006">
    <property type="entry name" value="UBIQUITIN CARBOXYL-TERMINAL HYDROLASE"/>
    <property type="match status" value="1"/>
</dbReference>
<evidence type="ECO:0000256" key="4">
    <source>
        <dbReference type="ARBA" id="ARBA00022670"/>
    </source>
</evidence>
<reference evidence="14" key="1">
    <citation type="submission" date="2020-10" db="EMBL/GenBank/DDBJ databases">
        <title>Catharus ustulatus (Swainson's thrush) genome, bCatUst1, primary haplotype v2.</title>
        <authorList>
            <person name="Delmore K."/>
            <person name="Vafadar M."/>
            <person name="Formenti G."/>
            <person name="Chow W."/>
            <person name="Pelan S."/>
            <person name="Howe K."/>
            <person name="Rhie A."/>
            <person name="Mountcastle J."/>
            <person name="Haase B."/>
            <person name="Fedrigo O."/>
            <person name="Jarvis E.D."/>
        </authorList>
    </citation>
    <scope>NUCLEOTIDE SEQUENCE [LARGE SCALE GENOMIC DNA]</scope>
</reference>
<dbReference type="GO" id="GO:0006508">
    <property type="term" value="P:proteolysis"/>
    <property type="evidence" value="ECO:0007669"/>
    <property type="project" value="UniProtKB-KW"/>
</dbReference>
<dbReference type="InterPro" id="IPR018200">
    <property type="entry name" value="USP_CS"/>
</dbReference>
<dbReference type="InterPro" id="IPR038765">
    <property type="entry name" value="Papain-like_cys_pep_sf"/>
</dbReference>
<evidence type="ECO:0000313" key="14">
    <source>
        <dbReference type="Ensembl" id="ENSCUSP00005018791.1"/>
    </source>
</evidence>
<evidence type="ECO:0000256" key="11">
    <source>
        <dbReference type="ARBA" id="ARBA00042420"/>
    </source>
</evidence>
<organism evidence="14 15">
    <name type="scientific">Catharus ustulatus</name>
    <name type="common">Russet-backed thrush</name>
    <name type="synonym">Hylocichla ustulatus</name>
    <dbReference type="NCBI Taxonomy" id="91951"/>
    <lineage>
        <taxon>Eukaryota</taxon>
        <taxon>Metazoa</taxon>
        <taxon>Chordata</taxon>
        <taxon>Craniata</taxon>
        <taxon>Vertebrata</taxon>
        <taxon>Euteleostomi</taxon>
        <taxon>Archelosauria</taxon>
        <taxon>Archosauria</taxon>
        <taxon>Dinosauria</taxon>
        <taxon>Saurischia</taxon>
        <taxon>Theropoda</taxon>
        <taxon>Coelurosauria</taxon>
        <taxon>Aves</taxon>
        <taxon>Neognathae</taxon>
        <taxon>Neoaves</taxon>
        <taxon>Telluraves</taxon>
        <taxon>Australaves</taxon>
        <taxon>Passeriformes</taxon>
        <taxon>Turdidae</taxon>
        <taxon>Catharus</taxon>
    </lineage>
</organism>
<keyword evidence="15" id="KW-1185">Reference proteome</keyword>
<proteinExistence type="inferred from homology"/>
<evidence type="ECO:0000256" key="10">
    <source>
        <dbReference type="ARBA" id="ARBA00042154"/>
    </source>
</evidence>
<protein>
    <recommendedName>
        <fullName evidence="8">Ubiquitin carboxyl-terminal hydrolase 36</fullName>
        <ecNumber evidence="3">3.4.19.12</ecNumber>
    </recommendedName>
    <alternativeName>
        <fullName evidence="11">Deubiquitinating enzyme 36</fullName>
    </alternativeName>
    <alternativeName>
        <fullName evidence="10">Protein scrawny</fullName>
    </alternativeName>
    <alternativeName>
        <fullName evidence="9">Ubiquitin thioesterase 36</fullName>
    </alternativeName>
    <alternativeName>
        <fullName evidence="12">Ubiquitin-specific-processing protease 36</fullName>
    </alternativeName>
</protein>
<sequence length="189" mass="21321">TPGSRGKGKQPEAQKSTWICWIYPLDPSPASLPFSGRAPYPSVPPELGSPRLDTGMTPPRKTLFPPEKICMDWRQKRRPGAGLHNLGSTCYLNVILQCLTYTAPLANYLLSRHHSRFCRQQGFCMMCIMEAHVRKVLYSSAAAIRPRAVIRDLKCKQCFNRPDFPGDAYEFLRCTVNAMQRACLTGSRE</sequence>
<dbReference type="SUPFAM" id="SSF54001">
    <property type="entry name" value="Cysteine proteinases"/>
    <property type="match status" value="1"/>
</dbReference>
<keyword evidence="7" id="KW-0788">Thiol protease</keyword>
<keyword evidence="4" id="KW-0645">Protease</keyword>
<evidence type="ECO:0000256" key="5">
    <source>
        <dbReference type="ARBA" id="ARBA00022786"/>
    </source>
</evidence>
<evidence type="ECO:0000256" key="2">
    <source>
        <dbReference type="ARBA" id="ARBA00009085"/>
    </source>
</evidence>
<evidence type="ECO:0000256" key="8">
    <source>
        <dbReference type="ARBA" id="ARBA00039432"/>
    </source>
</evidence>
<evidence type="ECO:0000256" key="3">
    <source>
        <dbReference type="ARBA" id="ARBA00012759"/>
    </source>
</evidence>
<comment type="catalytic activity">
    <reaction evidence="1">
        <text>Thiol-dependent hydrolysis of ester, thioester, amide, peptide and isopeptide bonds formed by the C-terminal Gly of ubiquitin (a 76-residue protein attached to proteins as an intracellular targeting signal).</text>
        <dbReference type="EC" id="3.4.19.12"/>
    </reaction>
</comment>
<dbReference type="InterPro" id="IPR050164">
    <property type="entry name" value="Peptidase_C19"/>
</dbReference>
<dbReference type="InterPro" id="IPR001394">
    <property type="entry name" value="Peptidase_C19_UCH"/>
</dbReference>
<dbReference type="GO" id="GO:0016579">
    <property type="term" value="P:protein deubiquitination"/>
    <property type="evidence" value="ECO:0007669"/>
    <property type="project" value="InterPro"/>
</dbReference>
<dbReference type="EC" id="3.4.19.12" evidence="3"/>
<evidence type="ECO:0000259" key="13">
    <source>
        <dbReference type="PROSITE" id="PS50235"/>
    </source>
</evidence>
<dbReference type="Gene3D" id="3.90.70.10">
    <property type="entry name" value="Cysteine proteinases"/>
    <property type="match status" value="1"/>
</dbReference>
<keyword evidence="5" id="KW-0833">Ubl conjugation pathway</keyword>
<feature type="domain" description="USP" evidence="13">
    <location>
        <begin position="81"/>
        <end position="189"/>
    </location>
</feature>
<dbReference type="PROSITE" id="PS50235">
    <property type="entry name" value="USP_3"/>
    <property type="match status" value="1"/>
</dbReference>
<dbReference type="FunFam" id="3.90.70.10:FF:000119">
    <property type="entry name" value="Ubiquitin specific peptidase 36"/>
    <property type="match status" value="1"/>
</dbReference>
<evidence type="ECO:0000256" key="7">
    <source>
        <dbReference type="ARBA" id="ARBA00022807"/>
    </source>
</evidence>
<evidence type="ECO:0000313" key="15">
    <source>
        <dbReference type="Proteomes" id="UP000694563"/>
    </source>
</evidence>
<evidence type="ECO:0000256" key="12">
    <source>
        <dbReference type="ARBA" id="ARBA00043009"/>
    </source>
</evidence>
<dbReference type="InterPro" id="IPR028889">
    <property type="entry name" value="USP"/>
</dbReference>
<dbReference type="Pfam" id="PF00443">
    <property type="entry name" value="UCH"/>
    <property type="match status" value="1"/>
</dbReference>
<evidence type="ECO:0000256" key="1">
    <source>
        <dbReference type="ARBA" id="ARBA00000707"/>
    </source>
</evidence>